<name>A0ABP9X7K9_9CHLR</name>
<comment type="similarity">
    <text evidence="2">Belongs to the DNA/RNA non-specific endonuclease family.</text>
</comment>
<reference evidence="10 11" key="1">
    <citation type="submission" date="2024-02" db="EMBL/GenBank/DDBJ databases">
        <title>Herpetosiphon gulosus NBRC 112829.</title>
        <authorList>
            <person name="Ichikawa N."/>
            <person name="Katano-Makiyama Y."/>
            <person name="Hidaka K."/>
        </authorList>
    </citation>
    <scope>NUCLEOTIDE SEQUENCE [LARGE SCALE GENOMIC DNA]</scope>
    <source>
        <strain evidence="10 11">NBRC 112829</strain>
    </source>
</reference>
<dbReference type="InterPro" id="IPR044925">
    <property type="entry name" value="His-Me_finger_sf"/>
</dbReference>
<dbReference type="InterPro" id="IPR020821">
    <property type="entry name" value="ENPP1-3/EXOG-like_nuc-like"/>
</dbReference>
<gene>
    <name evidence="10" type="ORF">Hgul01_05200</name>
</gene>
<dbReference type="Pfam" id="PF01223">
    <property type="entry name" value="Endonuclease_NS"/>
    <property type="match status" value="1"/>
</dbReference>
<comment type="caution">
    <text evidence="10">The sequence shown here is derived from an EMBL/GenBank/DDBJ whole genome shotgun (WGS) entry which is preliminary data.</text>
</comment>
<comment type="cofactor">
    <cofactor evidence="1">
        <name>Mg(2+)</name>
        <dbReference type="ChEBI" id="CHEBI:18420"/>
    </cofactor>
</comment>
<protein>
    <recommendedName>
        <fullName evidence="9">LTD domain-containing protein</fullName>
    </recommendedName>
</protein>
<dbReference type="PROSITE" id="PS01070">
    <property type="entry name" value="NUCLEASE_NON_SPEC"/>
    <property type="match status" value="1"/>
</dbReference>
<evidence type="ECO:0000256" key="7">
    <source>
        <dbReference type="ARBA" id="ARBA00022842"/>
    </source>
</evidence>
<dbReference type="PANTHER" id="PTHR13966">
    <property type="entry name" value="ENDONUCLEASE RELATED"/>
    <property type="match status" value="1"/>
</dbReference>
<evidence type="ECO:0000256" key="8">
    <source>
        <dbReference type="SAM" id="MobiDB-lite"/>
    </source>
</evidence>
<evidence type="ECO:0000256" key="3">
    <source>
        <dbReference type="ARBA" id="ARBA00022722"/>
    </source>
</evidence>
<dbReference type="SMART" id="SM00477">
    <property type="entry name" value="NUC"/>
    <property type="match status" value="1"/>
</dbReference>
<dbReference type="Gene3D" id="3.40.570.10">
    <property type="entry name" value="Extracellular Endonuclease, subunit A"/>
    <property type="match status" value="1"/>
</dbReference>
<dbReference type="SUPFAM" id="SSF54060">
    <property type="entry name" value="His-Me finger endonucleases"/>
    <property type="match status" value="1"/>
</dbReference>
<evidence type="ECO:0000313" key="11">
    <source>
        <dbReference type="Proteomes" id="UP001428290"/>
    </source>
</evidence>
<dbReference type="InterPro" id="IPR044929">
    <property type="entry name" value="DNA/RNA_non-sp_Endonuclease_sf"/>
</dbReference>
<dbReference type="CDD" id="cd00091">
    <property type="entry name" value="NUC"/>
    <property type="match status" value="1"/>
</dbReference>
<evidence type="ECO:0000256" key="1">
    <source>
        <dbReference type="ARBA" id="ARBA00001946"/>
    </source>
</evidence>
<dbReference type="InterPro" id="IPR040255">
    <property type="entry name" value="Non-specific_endonuclease"/>
</dbReference>
<proteinExistence type="inferred from homology"/>
<sequence length="470" mass="49689">MKDRRLITLLALFVLGFVGANLVQPAQAKTVSSDNLVLGNPSGAVASSSYPTNYLIQRNQYALSYHRDNGIANWVSWHLDSGDIGSVSRSDFQTDTSLPSGWYRVATGDYSGSGYDRGHMTPSGDRTATTADNQATFYMTNIIPQAPDNNQGPWVDLETYARELVSAGNELYIISGGAGSRGTIASGKVRIPNSTWKIIVVLSQGSNDLSRVSNSTRVIAINMPNVQGIRNNDWRDYLTTIDALESLTGYNFLSNVSTSIQNVIEARVDGSTTPIPTAVPTSGTNPTATPVRTATPTPGTGCSSSRLFFSEYVEGSSNNKALELYNNTGASVSLSGYSIQLYANGSTSASSSVNLSGSVANRATYVIANPSASSSVLNLANTTSSVTSFNGNDALVLTYNGTVVDSFGQVGNDPGSSGWSGTTTDRTLRRKATISAGDTNRSDTFTPSSTWDSYSLDTFSGLGNHSVSCP</sequence>
<dbReference type="RefSeq" id="WP_345724933.1">
    <property type="nucleotide sequence ID" value="NZ_BAABRU010000046.1"/>
</dbReference>
<evidence type="ECO:0000259" key="9">
    <source>
        <dbReference type="PROSITE" id="PS51841"/>
    </source>
</evidence>
<evidence type="ECO:0000256" key="6">
    <source>
        <dbReference type="ARBA" id="ARBA00022801"/>
    </source>
</evidence>
<dbReference type="InterPro" id="IPR001322">
    <property type="entry name" value="Lamin_tail_dom"/>
</dbReference>
<dbReference type="EMBL" id="BAABRU010000046">
    <property type="protein sequence ID" value="GAA5531375.1"/>
    <property type="molecule type" value="Genomic_DNA"/>
</dbReference>
<keyword evidence="11" id="KW-1185">Reference proteome</keyword>
<evidence type="ECO:0000256" key="5">
    <source>
        <dbReference type="ARBA" id="ARBA00022759"/>
    </source>
</evidence>
<keyword evidence="4" id="KW-0479">Metal-binding</keyword>
<keyword evidence="6" id="KW-0378">Hydrolase</keyword>
<feature type="compositionally biased region" description="Polar residues" evidence="8">
    <location>
        <begin position="274"/>
        <end position="283"/>
    </location>
</feature>
<evidence type="ECO:0000256" key="4">
    <source>
        <dbReference type="ARBA" id="ARBA00022723"/>
    </source>
</evidence>
<dbReference type="SMART" id="SM00892">
    <property type="entry name" value="Endonuclease_NS"/>
    <property type="match status" value="1"/>
</dbReference>
<dbReference type="InterPro" id="IPR001604">
    <property type="entry name" value="Endo_G_ENPP1-like_dom"/>
</dbReference>
<accession>A0ABP9X7K9</accession>
<keyword evidence="7" id="KW-0460">Magnesium</keyword>
<dbReference type="Pfam" id="PF00932">
    <property type="entry name" value="LTD"/>
    <property type="match status" value="1"/>
</dbReference>
<evidence type="ECO:0000313" key="10">
    <source>
        <dbReference type="EMBL" id="GAA5531375.1"/>
    </source>
</evidence>
<feature type="compositionally biased region" description="Low complexity" evidence="8">
    <location>
        <begin position="284"/>
        <end position="299"/>
    </location>
</feature>
<keyword evidence="3" id="KW-0540">Nuclease</keyword>
<feature type="domain" description="LTD" evidence="9">
    <location>
        <begin position="286"/>
        <end position="411"/>
    </location>
</feature>
<evidence type="ECO:0000256" key="2">
    <source>
        <dbReference type="ARBA" id="ARBA00010052"/>
    </source>
</evidence>
<feature type="region of interest" description="Disordered" evidence="8">
    <location>
        <begin position="274"/>
        <end position="299"/>
    </location>
</feature>
<dbReference type="Proteomes" id="UP001428290">
    <property type="component" value="Unassembled WGS sequence"/>
</dbReference>
<dbReference type="InterPro" id="IPR018524">
    <property type="entry name" value="DNA/RNA_endonuclease_AS"/>
</dbReference>
<dbReference type="PANTHER" id="PTHR13966:SF5">
    <property type="entry name" value="ENDONUCLEASE G, MITOCHONDRIAL"/>
    <property type="match status" value="1"/>
</dbReference>
<dbReference type="PROSITE" id="PS51841">
    <property type="entry name" value="LTD"/>
    <property type="match status" value="1"/>
</dbReference>
<organism evidence="10 11">
    <name type="scientific">Herpetosiphon gulosus</name>
    <dbReference type="NCBI Taxonomy" id="1973496"/>
    <lineage>
        <taxon>Bacteria</taxon>
        <taxon>Bacillati</taxon>
        <taxon>Chloroflexota</taxon>
        <taxon>Chloroflexia</taxon>
        <taxon>Herpetosiphonales</taxon>
        <taxon>Herpetosiphonaceae</taxon>
        <taxon>Herpetosiphon</taxon>
    </lineage>
</organism>
<keyword evidence="5" id="KW-0255">Endonuclease</keyword>